<dbReference type="Proteomes" id="UP000005536">
    <property type="component" value="Unassembled WGS sequence"/>
</dbReference>
<protein>
    <submittedName>
        <fullName evidence="1">Uncharacterized protein</fullName>
    </submittedName>
</protein>
<organism evidence="1 2">
    <name type="scientific">Neisseria elongata subsp. glycolytica ATCC 29315</name>
    <dbReference type="NCBI Taxonomy" id="546263"/>
    <lineage>
        <taxon>Bacteria</taxon>
        <taxon>Pseudomonadati</taxon>
        <taxon>Pseudomonadota</taxon>
        <taxon>Betaproteobacteria</taxon>
        <taxon>Neisseriales</taxon>
        <taxon>Neisseriaceae</taxon>
        <taxon>Neisseria</taxon>
    </lineage>
</organism>
<dbReference type="AlphaFoldDB" id="D4DUF6"/>
<name>D4DUF6_NEIEG</name>
<gene>
    <name evidence="1" type="ORF">NEIELOOT_02716</name>
</gene>
<proteinExistence type="predicted"/>
<sequence>MIVRQKQPVCHPLDSALQRYGQGNQRQGLVFLIRDFQVAFRLGRTGGGLSLEAT</sequence>
<reference evidence="1 2" key="1">
    <citation type="submission" date="2010-02" db="EMBL/GenBank/DDBJ databases">
        <authorList>
            <person name="Weinstock G."/>
            <person name="Sodergren E."/>
            <person name="Clifton S."/>
            <person name="Fulton L."/>
            <person name="Fulton B."/>
            <person name="Courtney L."/>
            <person name="Fronick C."/>
            <person name="Harrison M."/>
            <person name="Strong C."/>
            <person name="Farmer C."/>
            <person name="Delahaunty K."/>
            <person name="Markovic C."/>
            <person name="Hall O."/>
            <person name="Minx P."/>
            <person name="Tomlinson C."/>
            <person name="Mitreva M."/>
            <person name="Nelson J."/>
            <person name="Hou S."/>
            <person name="Wollam A."/>
            <person name="Pepin K.H."/>
            <person name="Johnson M."/>
            <person name="Bhonagiri V."/>
            <person name="Zhang X."/>
            <person name="Suruliraj S."/>
            <person name="Warren W."/>
            <person name="Chinwalla A."/>
            <person name="Mardis E.R."/>
            <person name="Wilson R.K."/>
        </authorList>
    </citation>
    <scope>NUCLEOTIDE SEQUENCE [LARGE SCALE GENOMIC DNA]</scope>
    <source>
        <strain evidence="1 2">ATCC 29315</strain>
    </source>
</reference>
<dbReference type="EMBL" id="ADBF01000253">
    <property type="protein sequence ID" value="EFE48739.1"/>
    <property type="molecule type" value="Genomic_DNA"/>
</dbReference>
<evidence type="ECO:0000313" key="1">
    <source>
        <dbReference type="EMBL" id="EFE48739.1"/>
    </source>
</evidence>
<comment type="caution">
    <text evidence="1">The sequence shown here is derived from an EMBL/GenBank/DDBJ whole genome shotgun (WGS) entry which is preliminary data.</text>
</comment>
<evidence type="ECO:0000313" key="2">
    <source>
        <dbReference type="Proteomes" id="UP000005536"/>
    </source>
</evidence>
<accession>D4DUF6</accession>